<dbReference type="GeneID" id="106180364"/>
<name>A0A1S3KC06_LINAN</name>
<dbReference type="AlphaFoldDB" id="A0A1S3KC06"/>
<evidence type="ECO:0000313" key="3">
    <source>
        <dbReference type="RefSeq" id="XP_013419791.1"/>
    </source>
</evidence>
<evidence type="ECO:0000313" key="2">
    <source>
        <dbReference type="Proteomes" id="UP000085678"/>
    </source>
</evidence>
<evidence type="ECO:0000256" key="1">
    <source>
        <dbReference type="SAM" id="SignalP"/>
    </source>
</evidence>
<reference evidence="3" key="1">
    <citation type="submission" date="2025-08" db="UniProtKB">
        <authorList>
            <consortium name="RefSeq"/>
        </authorList>
    </citation>
    <scope>IDENTIFICATION</scope>
    <source>
        <tissue evidence="3">Gonads</tissue>
    </source>
</reference>
<keyword evidence="2" id="KW-1185">Reference proteome</keyword>
<proteinExistence type="predicted"/>
<feature type="chain" id="PRO_5010175333" evidence="1">
    <location>
        <begin position="19"/>
        <end position="118"/>
    </location>
</feature>
<dbReference type="KEGG" id="lak:106180364"/>
<feature type="signal peptide" evidence="1">
    <location>
        <begin position="1"/>
        <end position="18"/>
    </location>
</feature>
<protein>
    <submittedName>
        <fullName evidence="3">Uncharacterized protein LOC106180364</fullName>
    </submittedName>
</protein>
<dbReference type="InParanoid" id="A0A1S3KC06"/>
<dbReference type="Proteomes" id="UP000085678">
    <property type="component" value="Unplaced"/>
</dbReference>
<dbReference type="RefSeq" id="XP_013419791.1">
    <property type="nucleotide sequence ID" value="XM_013564337.1"/>
</dbReference>
<organism evidence="2 3">
    <name type="scientific">Lingula anatina</name>
    <name type="common">Brachiopod</name>
    <name type="synonym">Lingula unguis</name>
    <dbReference type="NCBI Taxonomy" id="7574"/>
    <lineage>
        <taxon>Eukaryota</taxon>
        <taxon>Metazoa</taxon>
        <taxon>Spiralia</taxon>
        <taxon>Lophotrochozoa</taxon>
        <taxon>Brachiopoda</taxon>
        <taxon>Linguliformea</taxon>
        <taxon>Lingulata</taxon>
        <taxon>Lingulida</taxon>
        <taxon>Linguloidea</taxon>
        <taxon>Lingulidae</taxon>
        <taxon>Lingula</taxon>
    </lineage>
</organism>
<keyword evidence="1" id="KW-0732">Signal</keyword>
<gene>
    <name evidence="3" type="primary">LOC106180364</name>
</gene>
<accession>A0A1S3KC06</accession>
<sequence length="118" mass="12796">MKVLCVAVLCLVATFASAKSLDERVARMLMEDEEFKRGLKSTVCNAIENVINNFAPDLIKFGCNNVDENAICGLVVNAVGGYFGATKATCKLIIPDSLMKSLQNQCRQLGSFNNVNVC</sequence>